<keyword evidence="3" id="KW-1185">Reference proteome</keyword>
<feature type="compositionally biased region" description="Basic residues" evidence="1">
    <location>
        <begin position="1125"/>
        <end position="1134"/>
    </location>
</feature>
<dbReference type="EMBL" id="JARJCW010000048">
    <property type="protein sequence ID" value="KAJ7204062.1"/>
    <property type="molecule type" value="Genomic_DNA"/>
</dbReference>
<name>A0AAD6Y6G5_9AGAR</name>
<reference evidence="2" key="1">
    <citation type="submission" date="2023-03" db="EMBL/GenBank/DDBJ databases">
        <title>Massive genome expansion in bonnet fungi (Mycena s.s.) driven by repeated elements and novel gene families across ecological guilds.</title>
        <authorList>
            <consortium name="Lawrence Berkeley National Laboratory"/>
            <person name="Harder C.B."/>
            <person name="Miyauchi S."/>
            <person name="Viragh M."/>
            <person name="Kuo A."/>
            <person name="Thoen E."/>
            <person name="Andreopoulos B."/>
            <person name="Lu D."/>
            <person name="Skrede I."/>
            <person name="Drula E."/>
            <person name="Henrissat B."/>
            <person name="Morin E."/>
            <person name="Kohler A."/>
            <person name="Barry K."/>
            <person name="LaButti K."/>
            <person name="Morin E."/>
            <person name="Salamov A."/>
            <person name="Lipzen A."/>
            <person name="Mereny Z."/>
            <person name="Hegedus B."/>
            <person name="Baldrian P."/>
            <person name="Stursova M."/>
            <person name="Weitz H."/>
            <person name="Taylor A."/>
            <person name="Grigoriev I.V."/>
            <person name="Nagy L.G."/>
            <person name="Martin F."/>
            <person name="Kauserud H."/>
        </authorList>
    </citation>
    <scope>NUCLEOTIDE SEQUENCE</scope>
    <source>
        <strain evidence="2">9144</strain>
    </source>
</reference>
<evidence type="ECO:0000256" key="1">
    <source>
        <dbReference type="SAM" id="MobiDB-lite"/>
    </source>
</evidence>
<protein>
    <submittedName>
        <fullName evidence="2">Uncharacterized protein</fullName>
    </submittedName>
</protein>
<organism evidence="2 3">
    <name type="scientific">Mycena pura</name>
    <dbReference type="NCBI Taxonomy" id="153505"/>
    <lineage>
        <taxon>Eukaryota</taxon>
        <taxon>Fungi</taxon>
        <taxon>Dikarya</taxon>
        <taxon>Basidiomycota</taxon>
        <taxon>Agaricomycotina</taxon>
        <taxon>Agaricomycetes</taxon>
        <taxon>Agaricomycetidae</taxon>
        <taxon>Agaricales</taxon>
        <taxon>Marasmiineae</taxon>
        <taxon>Mycenaceae</taxon>
        <taxon>Mycena</taxon>
    </lineage>
</organism>
<feature type="compositionally biased region" description="Polar residues" evidence="1">
    <location>
        <begin position="1043"/>
        <end position="1056"/>
    </location>
</feature>
<feature type="region of interest" description="Disordered" evidence="1">
    <location>
        <begin position="1034"/>
        <end position="1056"/>
    </location>
</feature>
<sequence length="1134" mass="126901">MLGLAYARSRATQLWSSSRRSMATLTKTSPSAWRCLGLDRRLMQLRQHFRDPRRQEGRGEAPVGCAGSGGAALQLFVAALARHVNGHAYTGPTEPVFGVRAVLVPGRTWEWAEVTKLIHLGCSCRIKCFVDSPRRGTCIPRQAVRLPSDSDLTPLARAATWKTEAATPFIVLEMDILCLQKHQARIPLLRLAWSGHNLVGLDDATPTSLCKSQGVQNWWRYELNKSQPKFDGITSWPHPDTNQNQAPSSALLCFCPHCTPVHCDHAAEKGTGPSRESRSEKILLKLNKTLAQERKAENRAKIISGEDIPAPLDLKLEDITLGYAKFPILAHLLKGENTPEIVPGPYDRKPEMQPLINLRRIGPDGLQPHLFIHAIILAVKRTDIDLASLTTDIKAPLQMARFVGDDHRSIKLLRIAGQHRTIYMAEVYATLLKMVAQAEAKGSDKRGATEELHRAKQTIRENITWSVQLVDWDMAMSEKCADLLWFISSNNQVQAVSDEEEHSLVSLYKRFRIKLDGEAAKARFRATSMGLTGLGAFVSRHFDVLEVMARVHEYKGFDDNMVESKQLEKLKISGWGAFALIVQALFTDFVTLIMPLVQDPENHNQSIQSQGGYLDADSGPLTPMGNLLIPVFDTAFKDMFLEGEDPAFDYFGFSNSPRYNEAYEKYIKEVLKGFPSETGTPGQKQILTVIRGRLENLLQRDSTEYPHPPILCPLLCPSLLVKLADLIITLEPAFSMMSHVCGPGRLEYAIGRSTKNRDVIPSLSCRLVAHLRHFEDVGLKPDWAWAEVNLTNTSEAVKLVANALMMRATTLSPPVLGLFQATLEKRIDSKDYLMEENLQSVLTTIKNSQDEWQIQGQKARQDVNLPPQLTKYQPRNLQHFPESLMPQHSKMAAAALRILGHHSIDHLVPGNPNAKHTRKRLASQAVHELEILERFIKPMFEQNNLAENFRQMLSQLMTHDDNDVKTMEVMGAKQASSQALNAAFNSIVNILGRQEQCTVPVPMDKLKGGKEEEVEVQLLDPRLKAPLEALLKHSQAMRAPKSTDPTPNNTDEWTIGGKSTKSFIFKFATLDNADGDGENEEDKDEDMEKELSPPPLNQLASTTKRTQISDESDEDSEDNEDGPARKKKRKEAVQ</sequence>
<evidence type="ECO:0000313" key="2">
    <source>
        <dbReference type="EMBL" id="KAJ7204062.1"/>
    </source>
</evidence>
<feature type="compositionally biased region" description="Acidic residues" evidence="1">
    <location>
        <begin position="1073"/>
        <end position="1088"/>
    </location>
</feature>
<feature type="compositionally biased region" description="Acidic residues" evidence="1">
    <location>
        <begin position="1110"/>
        <end position="1121"/>
    </location>
</feature>
<dbReference type="AlphaFoldDB" id="A0AAD6Y6G5"/>
<evidence type="ECO:0000313" key="3">
    <source>
        <dbReference type="Proteomes" id="UP001219525"/>
    </source>
</evidence>
<gene>
    <name evidence="2" type="ORF">GGX14DRAFT_398372</name>
</gene>
<comment type="caution">
    <text evidence="2">The sequence shown here is derived from an EMBL/GenBank/DDBJ whole genome shotgun (WGS) entry which is preliminary data.</text>
</comment>
<accession>A0AAD6Y6G5</accession>
<proteinExistence type="predicted"/>
<feature type="region of interest" description="Disordered" evidence="1">
    <location>
        <begin position="1070"/>
        <end position="1134"/>
    </location>
</feature>
<dbReference type="Proteomes" id="UP001219525">
    <property type="component" value="Unassembled WGS sequence"/>
</dbReference>